<name>A0A7D3V1E8_9VIRU</name>
<organism evidence="3">
    <name type="scientific">Parvoviridae sp</name>
    <dbReference type="NCBI Taxonomy" id="1940570"/>
    <lineage>
        <taxon>Viruses</taxon>
        <taxon>Monodnaviria</taxon>
        <taxon>Shotokuvirae</taxon>
        <taxon>Cossaviricota</taxon>
        <taxon>Quintoviricetes</taxon>
        <taxon>Piccovirales</taxon>
        <taxon>Parvoviridae</taxon>
    </lineage>
</organism>
<reference evidence="3" key="1">
    <citation type="submission" date="2020-01" db="EMBL/GenBank/DDBJ databases">
        <title>Viral genomes from wild and zoo birds in China.</title>
        <authorList>
            <person name="Xiao Y."/>
            <person name="Shan T."/>
            <person name="Yang S."/>
            <person name="Zhang W."/>
        </authorList>
    </citation>
    <scope>NUCLEOTIDE SEQUENCE</scope>
    <source>
        <strain evidence="3">Hbl169par3</strain>
    </source>
</reference>
<sequence>MWDLSLPGYHYLGPGNKLNKGKPTNFNDFVAYIHDLGYGAIIEQGGNPYFLWSDADAAAYNKFTTEDYGGALAKAFFGIKKVAYHTGLIDKFEFKDTMMSRKRRPIPRDETPEKRLRGSDERALAVRPDNEMVDYANYMDEETSFNDFHQLLDNHPANESSLSNMSSNAQPGPRDPDPGVETAAAPGAGGPNSVSKETPIAIAQPSYGLQETHTAILPWTGWLSAAGLTKTTPAQLKIRMNTPYDMLDVTTIATPGDGTRMQTKGFYAVAQDPINRYSNSVNANFPEALSAGASIATERPAWRDYWAQIYDFYTVLGCEYEIIMYNPVQQTTADIALLPQFNAASVMTAVGLGALVGPSKFNTDCVCAVQVDTYSDTATSTGNVMPLTNYSEVRAFKNIKWYPIPGGQKAVIKGVYRPGDGKRNIVNDGDVKTWTATSVSTLPNLKEMLTLNFWCDPFFNGRYPDTYDADSLETTGASSYGAVNIEINLKYIVQFKDLKQQARYPNKITTDQDLIQTLNETSTATGSALQRWT</sequence>
<evidence type="ECO:0000313" key="3">
    <source>
        <dbReference type="EMBL" id="QKE54888.1"/>
    </source>
</evidence>
<dbReference type="EMBL" id="MT138244">
    <property type="protein sequence ID" value="QKE54888.1"/>
    <property type="molecule type" value="Genomic_DNA"/>
</dbReference>
<feature type="compositionally biased region" description="Basic and acidic residues" evidence="1">
    <location>
        <begin position="106"/>
        <end position="123"/>
    </location>
</feature>
<proteinExistence type="predicted"/>
<feature type="region of interest" description="Disordered" evidence="1">
    <location>
        <begin position="101"/>
        <end position="123"/>
    </location>
</feature>
<dbReference type="Pfam" id="PF08398">
    <property type="entry name" value="Phospholip_A2_4"/>
    <property type="match status" value="1"/>
</dbReference>
<feature type="region of interest" description="Disordered" evidence="1">
    <location>
        <begin position="151"/>
        <end position="196"/>
    </location>
</feature>
<dbReference type="GO" id="GO:0005198">
    <property type="term" value="F:structural molecule activity"/>
    <property type="evidence" value="ECO:0007669"/>
    <property type="project" value="InterPro"/>
</dbReference>
<feature type="domain" description="Phospholipase A2-like" evidence="2">
    <location>
        <begin position="4"/>
        <end position="80"/>
    </location>
</feature>
<accession>A0A7D3V1E8</accession>
<dbReference type="InterPro" id="IPR013607">
    <property type="entry name" value="Phospholipase_A2-like"/>
</dbReference>
<protein>
    <submittedName>
        <fullName evidence="3">Capsid protein</fullName>
    </submittedName>
</protein>
<evidence type="ECO:0000256" key="1">
    <source>
        <dbReference type="SAM" id="MobiDB-lite"/>
    </source>
</evidence>
<evidence type="ECO:0000259" key="2">
    <source>
        <dbReference type="Pfam" id="PF08398"/>
    </source>
</evidence>
<feature type="compositionally biased region" description="Polar residues" evidence="1">
    <location>
        <begin position="157"/>
        <end position="170"/>
    </location>
</feature>